<comment type="caution">
    <text evidence="1">The sequence shown here is derived from an EMBL/GenBank/DDBJ whole genome shotgun (WGS) entry which is preliminary data.</text>
</comment>
<gene>
    <name evidence="1" type="ORF">F3J38_15975</name>
</gene>
<protein>
    <submittedName>
        <fullName evidence="1">Uncharacterized protein</fullName>
    </submittedName>
</protein>
<evidence type="ECO:0000313" key="1">
    <source>
        <dbReference type="EMBL" id="NIF01547.1"/>
    </source>
</evidence>
<accession>A0ABX0QX07</accession>
<name>A0ABX0QX07_9GAMM</name>
<organism evidence="1 2">
    <name type="scientific">Candidatus Pantoea formicae</name>
    <dbReference type="NCBI Taxonomy" id="2608355"/>
    <lineage>
        <taxon>Bacteria</taxon>
        <taxon>Pseudomonadati</taxon>
        <taxon>Pseudomonadota</taxon>
        <taxon>Gammaproteobacteria</taxon>
        <taxon>Enterobacterales</taxon>
        <taxon>Erwiniaceae</taxon>
        <taxon>Pantoea</taxon>
    </lineage>
</organism>
<keyword evidence="2" id="KW-1185">Reference proteome</keyword>
<evidence type="ECO:0000313" key="2">
    <source>
        <dbReference type="Proteomes" id="UP000780690"/>
    </source>
</evidence>
<reference evidence="1 2" key="1">
    <citation type="journal article" date="2019" name="bioRxiv">
        <title>Bacteria contribute to plant secondary compound degradation in a generalist herbivore system.</title>
        <authorList>
            <person name="Francoeur C.B."/>
            <person name="Khadempour L."/>
            <person name="Moreira-Soto R.D."/>
            <person name="Gotting K."/>
            <person name="Book A.J."/>
            <person name="Pinto-Tomas A.A."/>
            <person name="Keefover-Ring K."/>
            <person name="Currie C.R."/>
        </authorList>
    </citation>
    <scope>NUCLEOTIDE SEQUENCE [LARGE SCALE GENOMIC DNA]</scope>
    <source>
        <strain evidence="1 2">Acro-805</strain>
    </source>
</reference>
<proteinExistence type="predicted"/>
<dbReference type="Proteomes" id="UP000780690">
    <property type="component" value="Unassembled WGS sequence"/>
</dbReference>
<dbReference type="EMBL" id="VWXD01000005">
    <property type="protein sequence ID" value="NIF01547.1"/>
    <property type="molecule type" value="Genomic_DNA"/>
</dbReference>
<sequence length="82" mass="9600">MSERKRHPHKEIESVLRYAEVQGWKIVQGGHHAWGKMYCPENSAECRCGDYCITCIWSTPKSPENHARMLKRVVDNCSRVKR</sequence>